<evidence type="ECO:0000259" key="12">
    <source>
        <dbReference type="Pfam" id="PF05922"/>
    </source>
</evidence>
<feature type="active site" description="Charge relay system" evidence="6 7">
    <location>
        <position position="560"/>
    </location>
</feature>
<feature type="region of interest" description="Disordered" evidence="8">
    <location>
        <begin position="214"/>
        <end position="236"/>
    </location>
</feature>
<feature type="active site" description="Charge relay system" evidence="6 7">
    <location>
        <position position="228"/>
    </location>
</feature>
<evidence type="ECO:0000256" key="3">
    <source>
        <dbReference type="ARBA" id="ARBA00022729"/>
    </source>
</evidence>
<evidence type="ECO:0000256" key="8">
    <source>
        <dbReference type="SAM" id="MobiDB-lite"/>
    </source>
</evidence>
<dbReference type="Gene3D" id="3.50.30.30">
    <property type="match status" value="1"/>
</dbReference>
<evidence type="ECO:0000256" key="9">
    <source>
        <dbReference type="SAM" id="SignalP"/>
    </source>
</evidence>
<dbReference type="PROSITE" id="PS51892">
    <property type="entry name" value="SUBTILASE"/>
    <property type="match status" value="1"/>
</dbReference>
<keyword evidence="2 7" id="KW-0645">Protease</keyword>
<dbReference type="InterPro" id="IPR034197">
    <property type="entry name" value="Peptidases_S8_3"/>
</dbReference>
<keyword evidence="5 7" id="KW-0720">Serine protease</keyword>
<dbReference type="SUPFAM" id="SSF52743">
    <property type="entry name" value="Subtilisin-like"/>
    <property type="match status" value="1"/>
</dbReference>
<dbReference type="PRINTS" id="PR00723">
    <property type="entry name" value="SUBTILISIN"/>
</dbReference>
<evidence type="ECO:0000256" key="4">
    <source>
        <dbReference type="ARBA" id="ARBA00022801"/>
    </source>
</evidence>
<comment type="similarity">
    <text evidence="1 7">Belongs to the peptidase S8 family.</text>
</comment>
<dbReference type="InterPro" id="IPR000209">
    <property type="entry name" value="Peptidase_S8/S53_dom"/>
</dbReference>
<evidence type="ECO:0000259" key="13">
    <source>
        <dbReference type="Pfam" id="PF17766"/>
    </source>
</evidence>
<evidence type="ECO:0008006" key="16">
    <source>
        <dbReference type="Google" id="ProtNLM"/>
    </source>
</evidence>
<evidence type="ECO:0000256" key="6">
    <source>
        <dbReference type="PIRSR" id="PIRSR615500-1"/>
    </source>
</evidence>
<dbReference type="Pfam" id="PF02225">
    <property type="entry name" value="PA"/>
    <property type="match status" value="1"/>
</dbReference>
<feature type="domain" description="Peptidase S8/S53" evidence="10">
    <location>
        <begin position="144"/>
        <end position="620"/>
    </location>
</feature>
<organism evidence="14 15">
    <name type="scientific">Ceratodon purpureus</name>
    <name type="common">Fire moss</name>
    <name type="synonym">Dicranum purpureum</name>
    <dbReference type="NCBI Taxonomy" id="3225"/>
    <lineage>
        <taxon>Eukaryota</taxon>
        <taxon>Viridiplantae</taxon>
        <taxon>Streptophyta</taxon>
        <taxon>Embryophyta</taxon>
        <taxon>Bryophyta</taxon>
        <taxon>Bryophytina</taxon>
        <taxon>Bryopsida</taxon>
        <taxon>Dicranidae</taxon>
        <taxon>Pseudoditrichales</taxon>
        <taxon>Ditrichaceae</taxon>
        <taxon>Ceratodon</taxon>
    </lineage>
</organism>
<dbReference type="InterPro" id="IPR010259">
    <property type="entry name" value="S8pro/Inhibitor_I9"/>
</dbReference>
<keyword evidence="3 9" id="KW-0732">Signal</keyword>
<keyword evidence="15" id="KW-1185">Reference proteome</keyword>
<reference evidence="14" key="1">
    <citation type="submission" date="2020-06" db="EMBL/GenBank/DDBJ databases">
        <title>WGS assembly of Ceratodon purpureus strain R40.</title>
        <authorList>
            <person name="Carey S.B."/>
            <person name="Jenkins J."/>
            <person name="Shu S."/>
            <person name="Lovell J.T."/>
            <person name="Sreedasyam A."/>
            <person name="Maumus F."/>
            <person name="Tiley G.P."/>
            <person name="Fernandez-Pozo N."/>
            <person name="Barry K."/>
            <person name="Chen C."/>
            <person name="Wang M."/>
            <person name="Lipzen A."/>
            <person name="Daum C."/>
            <person name="Saski C.A."/>
            <person name="Payton A.C."/>
            <person name="Mcbreen J.C."/>
            <person name="Conrad R.E."/>
            <person name="Kollar L.M."/>
            <person name="Olsson S."/>
            <person name="Huttunen S."/>
            <person name="Landis J.B."/>
            <person name="Wickett N.J."/>
            <person name="Johnson M.G."/>
            <person name="Rensing S.A."/>
            <person name="Grimwood J."/>
            <person name="Schmutz J."/>
            <person name="Mcdaniel S.F."/>
        </authorList>
    </citation>
    <scope>NUCLEOTIDE SEQUENCE</scope>
    <source>
        <strain evidence="14">R40</strain>
    </source>
</reference>
<dbReference type="Gene3D" id="3.40.50.200">
    <property type="entry name" value="Peptidase S8/S53 domain"/>
    <property type="match status" value="1"/>
</dbReference>
<comment type="caution">
    <text evidence="14">The sequence shown here is derived from an EMBL/GenBank/DDBJ whole genome shotgun (WGS) entry which is preliminary data.</text>
</comment>
<dbReference type="PANTHER" id="PTHR10795">
    <property type="entry name" value="PROPROTEIN CONVERTASE SUBTILISIN/KEXIN"/>
    <property type="match status" value="1"/>
</dbReference>
<keyword evidence="4 7" id="KW-0378">Hydrolase</keyword>
<dbReference type="Pfam" id="PF17766">
    <property type="entry name" value="fn3_6"/>
    <property type="match status" value="1"/>
</dbReference>
<evidence type="ECO:0000313" key="15">
    <source>
        <dbReference type="Proteomes" id="UP000822688"/>
    </source>
</evidence>
<dbReference type="Pfam" id="PF00082">
    <property type="entry name" value="Peptidase_S8"/>
    <property type="match status" value="1"/>
</dbReference>
<dbReference type="PROSITE" id="PS00138">
    <property type="entry name" value="SUBTILASE_SER"/>
    <property type="match status" value="1"/>
</dbReference>
<dbReference type="CDD" id="cd02120">
    <property type="entry name" value="PA_subtilisin_like"/>
    <property type="match status" value="1"/>
</dbReference>
<dbReference type="InterPro" id="IPR015500">
    <property type="entry name" value="Peptidase_S8_subtilisin-rel"/>
</dbReference>
<evidence type="ECO:0000259" key="10">
    <source>
        <dbReference type="Pfam" id="PF00082"/>
    </source>
</evidence>
<dbReference type="InterPro" id="IPR037045">
    <property type="entry name" value="S8pro/Inhibitor_I9_sf"/>
</dbReference>
<feature type="domain" description="Subtilisin-like protease fibronectin type-III" evidence="13">
    <location>
        <begin position="677"/>
        <end position="784"/>
    </location>
</feature>
<evidence type="ECO:0000259" key="11">
    <source>
        <dbReference type="Pfam" id="PF02225"/>
    </source>
</evidence>
<sequence length="789" mass="83027">MGKFAGLLALVGLWMLLAGGSEAISITQIQPSTLYIVQVDHTVSNSKNSLQAASGIYSQLLLAVKQEANILPSHESLPQPLHIFNTVLRGFTAVLTPTEAEVLKSMKGVLGVFPDRVRYPHTTHTPEFLSLSTTSGLWPASAYGDGVIVGVLDTGVWPEGESFSDKGMGPIPSRWKGMCDTGNAQDFNASHCNRKIIGARYYSTGYEQARGKMNDTLESRSPRDTEGHGTHTASTAAGSAVKNANLNGLASGTARGMATKARIAVYKICWEDGCYDSDILAAFDQAVKDGVDVISLSVGGGVVPYYEDAIAIGSFGAMKKGIFVSCSAGNSGPGPMSVSNIAPWVITVGASTLDRKFPANVVLGNGTALEGVSLVRGTPKDENVTALVFGGDVASKNASDGSQCLTDSLNPALVKGKIVVCIRGGNGRVAKGAVVKEAGGFGMVLANAPTDGEGLLADSHILPATLVGAKAGAIILDYIKSTTKPVANFKFGGTQLGVKPAPVVASFSSRGPNSLTPEVLKPDITGPGVNILAAWTGRVGPSGLSFDPRRVKFNIISGTSMSCPHISGLGALLKGAHPDWSPAAIKSAMMTTATIMDNRNGILTDEATTTEATPFEYGSGHVRPEKALDPGLIYDMDEQDHVNFLCSLPGYTSKRIAIFTGDSSLFHCPLIPPKIEDMNYPSFSAVFKKPLLLLPVSTTFKREVTNVAKGKSTYKATVLAPDDVTITVEPSELSFTEVNEKKSFTLTVTTYKSPIKAMADTSTTQFGYLSWSDGTHVVQSPIAVTVQQY</sequence>
<dbReference type="Proteomes" id="UP000822688">
    <property type="component" value="Chromosome 8"/>
</dbReference>
<feature type="signal peptide" evidence="9">
    <location>
        <begin position="1"/>
        <end position="23"/>
    </location>
</feature>
<feature type="chain" id="PRO_5035831446" description="Subtilisin-like protease" evidence="9">
    <location>
        <begin position="24"/>
        <end position="789"/>
    </location>
</feature>
<dbReference type="Gene3D" id="2.60.40.2310">
    <property type="match status" value="1"/>
</dbReference>
<name>A0A8T0GZF5_CERPU</name>
<accession>A0A8T0GZF5</accession>
<feature type="domain" description="PA" evidence="11">
    <location>
        <begin position="402"/>
        <end position="474"/>
    </location>
</feature>
<dbReference type="CDD" id="cd04852">
    <property type="entry name" value="Peptidases_S8_3"/>
    <property type="match status" value="1"/>
</dbReference>
<proteinExistence type="inferred from homology"/>
<dbReference type="EMBL" id="CM026429">
    <property type="protein sequence ID" value="KAG0563937.1"/>
    <property type="molecule type" value="Genomic_DNA"/>
</dbReference>
<feature type="domain" description="Inhibitor I9" evidence="12">
    <location>
        <begin position="35"/>
        <end position="120"/>
    </location>
</feature>
<protein>
    <recommendedName>
        <fullName evidence="16">Subtilisin-like protease</fullName>
    </recommendedName>
</protein>
<feature type="compositionally biased region" description="Basic and acidic residues" evidence="8">
    <location>
        <begin position="214"/>
        <end position="229"/>
    </location>
</feature>
<dbReference type="FunFam" id="3.50.30.30:FF:000005">
    <property type="entry name" value="subtilisin-like protease SBT1.5"/>
    <property type="match status" value="1"/>
</dbReference>
<feature type="active site" description="Charge relay system" evidence="6 7">
    <location>
        <position position="153"/>
    </location>
</feature>
<evidence type="ECO:0000256" key="2">
    <source>
        <dbReference type="ARBA" id="ARBA00022670"/>
    </source>
</evidence>
<dbReference type="GO" id="GO:0004252">
    <property type="term" value="F:serine-type endopeptidase activity"/>
    <property type="evidence" value="ECO:0007669"/>
    <property type="project" value="UniProtKB-UniRule"/>
</dbReference>
<dbReference type="Pfam" id="PF05922">
    <property type="entry name" value="Inhibitor_I9"/>
    <property type="match status" value="1"/>
</dbReference>
<dbReference type="InterPro" id="IPR045051">
    <property type="entry name" value="SBT"/>
</dbReference>
<dbReference type="InterPro" id="IPR003137">
    <property type="entry name" value="PA_domain"/>
</dbReference>
<dbReference type="InterPro" id="IPR023828">
    <property type="entry name" value="Peptidase_S8_Ser-AS"/>
</dbReference>
<evidence type="ECO:0000256" key="5">
    <source>
        <dbReference type="ARBA" id="ARBA00022825"/>
    </source>
</evidence>
<gene>
    <name evidence="14" type="ORF">KC19_8G071100</name>
</gene>
<dbReference type="AlphaFoldDB" id="A0A8T0GZF5"/>
<dbReference type="Gene3D" id="3.30.70.80">
    <property type="entry name" value="Peptidase S8 propeptide/proteinase inhibitor I9"/>
    <property type="match status" value="1"/>
</dbReference>
<dbReference type="FunFam" id="3.40.50.200:FF:000006">
    <property type="entry name" value="Subtilisin-like protease SBT1.5"/>
    <property type="match status" value="1"/>
</dbReference>
<evidence type="ECO:0000256" key="7">
    <source>
        <dbReference type="PROSITE-ProRule" id="PRU01240"/>
    </source>
</evidence>
<evidence type="ECO:0000313" key="14">
    <source>
        <dbReference type="EMBL" id="KAG0563937.1"/>
    </source>
</evidence>
<dbReference type="GO" id="GO:0006508">
    <property type="term" value="P:proteolysis"/>
    <property type="evidence" value="ECO:0007669"/>
    <property type="project" value="UniProtKB-KW"/>
</dbReference>
<dbReference type="InterPro" id="IPR041469">
    <property type="entry name" value="Subtilisin-like_FN3"/>
</dbReference>
<evidence type="ECO:0000256" key="1">
    <source>
        <dbReference type="ARBA" id="ARBA00011073"/>
    </source>
</evidence>
<dbReference type="InterPro" id="IPR036852">
    <property type="entry name" value="Peptidase_S8/S53_dom_sf"/>
</dbReference>